<dbReference type="Gene3D" id="2.30.30.30">
    <property type="match status" value="1"/>
</dbReference>
<evidence type="ECO:0000313" key="11">
    <source>
        <dbReference type="EMBL" id="PJK28493.1"/>
    </source>
</evidence>
<evidence type="ECO:0000256" key="6">
    <source>
        <dbReference type="ARBA" id="ARBA00035206"/>
    </source>
</evidence>
<dbReference type="InterPro" id="IPR014722">
    <property type="entry name" value="Rib_uL2_dom2"/>
</dbReference>
<evidence type="ECO:0000256" key="3">
    <source>
        <dbReference type="ARBA" id="ARBA00022884"/>
    </source>
</evidence>
<name>A0A2M9FYF5_9PROT</name>
<organism evidence="11 12">
    <name type="scientific">Minwuia thermotolerans</name>
    <dbReference type="NCBI Taxonomy" id="2056226"/>
    <lineage>
        <taxon>Bacteria</taxon>
        <taxon>Pseudomonadati</taxon>
        <taxon>Pseudomonadota</taxon>
        <taxon>Alphaproteobacteria</taxon>
        <taxon>Minwuiales</taxon>
        <taxon>Minwuiaceae</taxon>
        <taxon>Minwuia</taxon>
    </lineage>
</organism>
<reference evidence="11 12" key="1">
    <citation type="submission" date="2017-11" db="EMBL/GenBank/DDBJ databases">
        <title>Draft genome sequence of Rhizobiales bacterium SY3-13.</title>
        <authorList>
            <person name="Sun C."/>
        </authorList>
    </citation>
    <scope>NUCLEOTIDE SEQUENCE [LARGE SCALE GENOMIC DNA]</scope>
    <source>
        <strain evidence="11 12">SY3-13</strain>
    </source>
</reference>
<dbReference type="SUPFAM" id="SSF50104">
    <property type="entry name" value="Translation proteins SH3-like domain"/>
    <property type="match status" value="1"/>
</dbReference>
<dbReference type="NCBIfam" id="TIGR01079">
    <property type="entry name" value="rplX_bact"/>
    <property type="match status" value="1"/>
</dbReference>
<dbReference type="GO" id="GO:1990904">
    <property type="term" value="C:ribonucleoprotein complex"/>
    <property type="evidence" value="ECO:0007669"/>
    <property type="project" value="UniProtKB-KW"/>
</dbReference>
<evidence type="ECO:0000256" key="9">
    <source>
        <dbReference type="RuleBase" id="RU003477"/>
    </source>
</evidence>
<dbReference type="SMART" id="SM00739">
    <property type="entry name" value="KOW"/>
    <property type="match status" value="1"/>
</dbReference>
<comment type="subunit">
    <text evidence="8">Part of the 50S ribosomal subunit.</text>
</comment>
<dbReference type="InterPro" id="IPR003256">
    <property type="entry name" value="Ribosomal_uL24"/>
</dbReference>
<dbReference type="RefSeq" id="WP_109795972.1">
    <property type="nucleotide sequence ID" value="NZ_PHIG01000043.1"/>
</dbReference>
<keyword evidence="4 8" id="KW-0689">Ribosomal protein</keyword>
<sequence>MAEKFRIRKGDKVVVLAGRDKGRKGEVLRVIRDERRVVVSGVNMIKRHQRPGAGNPGGIIEREAPIHISNVAHEDPKDGAPTRVGFKVLEDGRKVRVAKRSGEVIDV</sequence>
<dbReference type="OrthoDB" id="9807419at2"/>
<dbReference type="AlphaFoldDB" id="A0A2M9FYF5"/>
<dbReference type="Pfam" id="PF17136">
    <property type="entry name" value="ribosomal_L24"/>
    <property type="match status" value="1"/>
</dbReference>
<evidence type="ECO:0000256" key="2">
    <source>
        <dbReference type="ARBA" id="ARBA00022730"/>
    </source>
</evidence>
<keyword evidence="2 8" id="KW-0699">rRNA-binding</keyword>
<dbReference type="HAMAP" id="MF_01326_B">
    <property type="entry name" value="Ribosomal_uL24_B"/>
    <property type="match status" value="1"/>
</dbReference>
<dbReference type="FunFam" id="2.30.30.30:FF:000004">
    <property type="entry name" value="50S ribosomal protein L24"/>
    <property type="match status" value="1"/>
</dbReference>
<evidence type="ECO:0000256" key="1">
    <source>
        <dbReference type="ARBA" id="ARBA00010618"/>
    </source>
</evidence>
<dbReference type="GO" id="GO:0005840">
    <property type="term" value="C:ribosome"/>
    <property type="evidence" value="ECO:0007669"/>
    <property type="project" value="UniProtKB-KW"/>
</dbReference>
<dbReference type="InterPro" id="IPR041988">
    <property type="entry name" value="Ribosomal_uL24_KOW"/>
</dbReference>
<comment type="function">
    <text evidence="7 8">One of the proteins that surrounds the polypeptide exit tunnel on the outside of the subunit.</text>
</comment>
<dbReference type="Proteomes" id="UP000229498">
    <property type="component" value="Unassembled WGS sequence"/>
</dbReference>
<proteinExistence type="inferred from homology"/>
<dbReference type="InterPro" id="IPR008991">
    <property type="entry name" value="Translation_prot_SH3-like_sf"/>
</dbReference>
<dbReference type="PROSITE" id="PS01108">
    <property type="entry name" value="RIBOSOMAL_L24"/>
    <property type="match status" value="1"/>
</dbReference>
<evidence type="ECO:0000256" key="7">
    <source>
        <dbReference type="ARBA" id="ARBA00058688"/>
    </source>
</evidence>
<dbReference type="InterPro" id="IPR005824">
    <property type="entry name" value="KOW"/>
</dbReference>
<dbReference type="GO" id="GO:0003735">
    <property type="term" value="F:structural constituent of ribosome"/>
    <property type="evidence" value="ECO:0007669"/>
    <property type="project" value="InterPro"/>
</dbReference>
<evidence type="ECO:0000256" key="8">
    <source>
        <dbReference type="HAMAP-Rule" id="MF_01326"/>
    </source>
</evidence>
<feature type="domain" description="KOW" evidence="10">
    <location>
        <begin position="6"/>
        <end position="33"/>
    </location>
</feature>
<dbReference type="InterPro" id="IPR005825">
    <property type="entry name" value="Ribosomal_uL24_CS"/>
</dbReference>
<gene>
    <name evidence="8" type="primary">rplX</name>
    <name evidence="11" type="ORF">CVT23_16180</name>
</gene>
<comment type="similarity">
    <text evidence="1 8 9">Belongs to the universal ribosomal protein uL24 family.</text>
</comment>
<protein>
    <recommendedName>
        <fullName evidence="6 8">Large ribosomal subunit protein uL24</fullName>
    </recommendedName>
</protein>
<evidence type="ECO:0000256" key="4">
    <source>
        <dbReference type="ARBA" id="ARBA00022980"/>
    </source>
</evidence>
<keyword evidence="5 8" id="KW-0687">Ribonucleoprotein</keyword>
<dbReference type="GO" id="GO:0006412">
    <property type="term" value="P:translation"/>
    <property type="evidence" value="ECO:0007669"/>
    <property type="project" value="UniProtKB-UniRule"/>
</dbReference>
<keyword evidence="3 8" id="KW-0694">RNA-binding</keyword>
<dbReference type="EMBL" id="PHIG01000043">
    <property type="protein sequence ID" value="PJK28493.1"/>
    <property type="molecule type" value="Genomic_DNA"/>
</dbReference>
<evidence type="ECO:0000313" key="12">
    <source>
        <dbReference type="Proteomes" id="UP000229498"/>
    </source>
</evidence>
<dbReference type="PANTHER" id="PTHR12903">
    <property type="entry name" value="MITOCHONDRIAL RIBOSOMAL PROTEIN L24"/>
    <property type="match status" value="1"/>
</dbReference>
<accession>A0A2M9FYF5</accession>
<dbReference type="CDD" id="cd06089">
    <property type="entry name" value="KOW_RPL26"/>
    <property type="match status" value="1"/>
</dbReference>
<dbReference type="GO" id="GO:0019843">
    <property type="term" value="F:rRNA binding"/>
    <property type="evidence" value="ECO:0007669"/>
    <property type="project" value="UniProtKB-UniRule"/>
</dbReference>
<dbReference type="InterPro" id="IPR057264">
    <property type="entry name" value="Ribosomal_uL24_C"/>
</dbReference>
<keyword evidence="12" id="KW-1185">Reference proteome</keyword>
<evidence type="ECO:0000259" key="10">
    <source>
        <dbReference type="SMART" id="SM00739"/>
    </source>
</evidence>
<comment type="caution">
    <text evidence="11">The sequence shown here is derived from an EMBL/GenBank/DDBJ whole genome shotgun (WGS) entry which is preliminary data.</text>
</comment>
<evidence type="ECO:0000256" key="5">
    <source>
        <dbReference type="ARBA" id="ARBA00023274"/>
    </source>
</evidence>
<dbReference type="Pfam" id="PF00467">
    <property type="entry name" value="KOW"/>
    <property type="match status" value="1"/>
</dbReference>
<comment type="function">
    <text evidence="8">One of two assembly initiator proteins, it binds directly to the 5'-end of the 23S rRNA, where it nucleates assembly of the 50S subunit.</text>
</comment>